<evidence type="ECO:0000313" key="5">
    <source>
        <dbReference type="Proteomes" id="UP000277579"/>
    </source>
</evidence>
<dbReference type="RefSeq" id="WP_121374916.1">
    <property type="nucleotide sequence ID" value="NZ_RBLC01000001.1"/>
</dbReference>
<comment type="similarity">
    <text evidence="1">Belongs to the NAD(P)-dependent epimerase/dehydratase family. SDR39U1 subfamily.</text>
</comment>
<dbReference type="InterPro" id="IPR036291">
    <property type="entry name" value="NAD(P)-bd_dom_sf"/>
</dbReference>
<evidence type="ECO:0000259" key="3">
    <source>
        <dbReference type="Pfam" id="PF08338"/>
    </source>
</evidence>
<evidence type="ECO:0000256" key="1">
    <source>
        <dbReference type="ARBA" id="ARBA00009353"/>
    </source>
</evidence>
<dbReference type="NCBIfam" id="TIGR01777">
    <property type="entry name" value="yfcH"/>
    <property type="match status" value="1"/>
</dbReference>
<evidence type="ECO:0008006" key="6">
    <source>
        <dbReference type="Google" id="ProtNLM"/>
    </source>
</evidence>
<accession>A0A495MKX4</accession>
<feature type="domain" description="NAD-dependent epimerase/dehydratase" evidence="2">
    <location>
        <begin position="3"/>
        <end position="224"/>
    </location>
</feature>
<dbReference type="Proteomes" id="UP000277579">
    <property type="component" value="Unassembled WGS sequence"/>
</dbReference>
<sequence length="303" mass="33909">MKILITGATGLVGTELVSLLLQNGVSIHYLTTSKKEIKSEPNYQGFYWNPQQGIIDENCILGVDAIIHLAGASISMRWTSKNKQEIIESRTLSTNLLYRIVKSRPNQVKQIVSASAIGIYPDSLSDVYTEENKSVDNSFLGQVVVKWEEAVDNFKRLNIKVCKIRTGLVLSKKGGMLKELLKPIKLGAGSAFGSGKQWQSWVHLHDLVHLYYFAIQHQWEGVYNATAPNPVDNHELIKKIAKTIEKPSFMPNVPEFLLKLMLGEMHILLVASQNVSSQKAQDNGFVFKFRTLDKALDDLLGGR</sequence>
<evidence type="ECO:0000313" key="4">
    <source>
        <dbReference type="EMBL" id="RKS25523.1"/>
    </source>
</evidence>
<dbReference type="Gene3D" id="3.40.50.720">
    <property type="entry name" value="NAD(P)-binding Rossmann-like Domain"/>
    <property type="match status" value="1"/>
</dbReference>
<dbReference type="SUPFAM" id="SSF51735">
    <property type="entry name" value="NAD(P)-binding Rossmann-fold domains"/>
    <property type="match status" value="1"/>
</dbReference>
<dbReference type="AlphaFoldDB" id="A0A495MKX4"/>
<dbReference type="OrthoDB" id="9801773at2"/>
<gene>
    <name evidence="4" type="ORF">CLV94_0557</name>
</gene>
<evidence type="ECO:0000259" key="2">
    <source>
        <dbReference type="Pfam" id="PF01370"/>
    </source>
</evidence>
<dbReference type="Pfam" id="PF08338">
    <property type="entry name" value="DUF1731"/>
    <property type="match status" value="1"/>
</dbReference>
<dbReference type="PANTHER" id="PTHR11092:SF0">
    <property type="entry name" value="EPIMERASE FAMILY PROTEIN SDR39U1"/>
    <property type="match status" value="1"/>
</dbReference>
<protein>
    <recommendedName>
        <fullName evidence="6">TIGR01777 family protein</fullName>
    </recommendedName>
</protein>
<dbReference type="PANTHER" id="PTHR11092">
    <property type="entry name" value="SUGAR NUCLEOTIDE EPIMERASE RELATED"/>
    <property type="match status" value="1"/>
</dbReference>
<proteinExistence type="inferred from homology"/>
<keyword evidence="5" id="KW-1185">Reference proteome</keyword>
<dbReference type="EMBL" id="RBLC01000001">
    <property type="protein sequence ID" value="RKS25523.1"/>
    <property type="molecule type" value="Genomic_DNA"/>
</dbReference>
<feature type="domain" description="DUF1731" evidence="3">
    <location>
        <begin position="253"/>
        <end position="299"/>
    </location>
</feature>
<comment type="caution">
    <text evidence="4">The sequence shown here is derived from an EMBL/GenBank/DDBJ whole genome shotgun (WGS) entry which is preliminary data.</text>
</comment>
<dbReference type="InterPro" id="IPR010099">
    <property type="entry name" value="SDR39U1"/>
</dbReference>
<organism evidence="4 5">
    <name type="scientific">Flavobacterium endophyticum</name>
    <dbReference type="NCBI Taxonomy" id="1540163"/>
    <lineage>
        <taxon>Bacteria</taxon>
        <taxon>Pseudomonadati</taxon>
        <taxon>Bacteroidota</taxon>
        <taxon>Flavobacteriia</taxon>
        <taxon>Flavobacteriales</taxon>
        <taxon>Flavobacteriaceae</taxon>
        <taxon>Flavobacterium</taxon>
    </lineage>
</organism>
<dbReference type="InterPro" id="IPR013549">
    <property type="entry name" value="DUF1731"/>
</dbReference>
<reference evidence="4 5" key="1">
    <citation type="submission" date="2018-10" db="EMBL/GenBank/DDBJ databases">
        <title>Genomic Encyclopedia of Archaeal and Bacterial Type Strains, Phase II (KMG-II): from individual species to whole genera.</title>
        <authorList>
            <person name="Goeker M."/>
        </authorList>
    </citation>
    <scope>NUCLEOTIDE SEQUENCE [LARGE SCALE GENOMIC DNA]</scope>
    <source>
        <strain evidence="4 5">DSM 29537</strain>
    </source>
</reference>
<dbReference type="Pfam" id="PF01370">
    <property type="entry name" value="Epimerase"/>
    <property type="match status" value="1"/>
</dbReference>
<name>A0A495MKX4_9FLAO</name>
<dbReference type="InterPro" id="IPR001509">
    <property type="entry name" value="Epimerase_deHydtase"/>
</dbReference>